<keyword evidence="1" id="KW-1133">Transmembrane helix</keyword>
<evidence type="ECO:0000313" key="2">
    <source>
        <dbReference type="EMBL" id="RDV23882.1"/>
    </source>
</evidence>
<dbReference type="AlphaFoldDB" id="A0A3D8M420"/>
<dbReference type="Proteomes" id="UP000256561">
    <property type="component" value="Unassembled WGS sequence"/>
</dbReference>
<gene>
    <name evidence="2" type="ORF">DXV75_16905</name>
</gene>
<accession>A0A3D8M420</accession>
<comment type="caution">
    <text evidence="2">The sequence shown here is derived from an EMBL/GenBank/DDBJ whole genome shotgun (WGS) entry which is preliminary data.</text>
</comment>
<sequence>MALVKIFKYSLILILLQIASGTVIALYASSEPALSLGSPEYFALNYTSSFVISVTLLALLGLGLKANILVHLAVVSAIVFLTGNLISFALLRELLPLTLYLIDLAFSVSAVITAWLISWAIINKRASQHGN</sequence>
<feature type="transmembrane region" description="Helical" evidence="1">
    <location>
        <begin position="69"/>
        <end position="91"/>
    </location>
</feature>
<feature type="transmembrane region" description="Helical" evidence="1">
    <location>
        <begin position="41"/>
        <end position="62"/>
    </location>
</feature>
<feature type="transmembrane region" description="Helical" evidence="1">
    <location>
        <begin position="97"/>
        <end position="122"/>
    </location>
</feature>
<dbReference type="RefSeq" id="WP_115594597.1">
    <property type="nucleotide sequence ID" value="NZ_QRHA01000023.1"/>
</dbReference>
<proteinExistence type="predicted"/>
<protein>
    <submittedName>
        <fullName evidence="2">Uncharacterized protein</fullName>
    </submittedName>
</protein>
<name>A0A3D8M420_9ALTE</name>
<feature type="transmembrane region" description="Helical" evidence="1">
    <location>
        <begin position="7"/>
        <end position="29"/>
    </location>
</feature>
<dbReference type="EMBL" id="QRHA01000023">
    <property type="protein sequence ID" value="RDV23882.1"/>
    <property type="molecule type" value="Genomic_DNA"/>
</dbReference>
<reference evidence="3" key="1">
    <citation type="submission" date="2018-08" db="EMBL/GenBank/DDBJ databases">
        <authorList>
            <person name="Zhang J."/>
            <person name="Du Z.-J."/>
        </authorList>
    </citation>
    <scope>NUCLEOTIDE SEQUENCE [LARGE SCALE GENOMIC DNA]</scope>
    <source>
        <strain evidence="3">KCTC 52655</strain>
    </source>
</reference>
<keyword evidence="1" id="KW-0812">Transmembrane</keyword>
<keyword evidence="1" id="KW-0472">Membrane</keyword>
<evidence type="ECO:0000313" key="3">
    <source>
        <dbReference type="Proteomes" id="UP000256561"/>
    </source>
</evidence>
<organism evidence="2 3">
    <name type="scientific">Alteromonas aestuariivivens</name>
    <dbReference type="NCBI Taxonomy" id="1938339"/>
    <lineage>
        <taxon>Bacteria</taxon>
        <taxon>Pseudomonadati</taxon>
        <taxon>Pseudomonadota</taxon>
        <taxon>Gammaproteobacteria</taxon>
        <taxon>Alteromonadales</taxon>
        <taxon>Alteromonadaceae</taxon>
        <taxon>Alteromonas/Salinimonas group</taxon>
        <taxon>Alteromonas</taxon>
    </lineage>
</organism>
<keyword evidence="3" id="KW-1185">Reference proteome</keyword>
<evidence type="ECO:0000256" key="1">
    <source>
        <dbReference type="SAM" id="Phobius"/>
    </source>
</evidence>